<evidence type="ECO:0000313" key="2">
    <source>
        <dbReference type="EMBL" id="MPN29796.1"/>
    </source>
</evidence>
<dbReference type="EMBL" id="VSSQ01080650">
    <property type="protein sequence ID" value="MPN29796.1"/>
    <property type="molecule type" value="Genomic_DNA"/>
</dbReference>
<reference evidence="2" key="1">
    <citation type="submission" date="2019-08" db="EMBL/GenBank/DDBJ databases">
        <authorList>
            <person name="Kucharzyk K."/>
            <person name="Murdoch R.W."/>
            <person name="Higgins S."/>
            <person name="Loffler F."/>
        </authorList>
    </citation>
    <scope>NUCLEOTIDE SEQUENCE</scope>
</reference>
<evidence type="ECO:0000259" key="1">
    <source>
        <dbReference type="Pfam" id="PF00583"/>
    </source>
</evidence>
<protein>
    <recommendedName>
        <fullName evidence="1">N-acetyltransferase domain-containing protein</fullName>
    </recommendedName>
</protein>
<feature type="domain" description="N-acetyltransferase" evidence="1">
    <location>
        <begin position="2"/>
        <end position="36"/>
    </location>
</feature>
<organism evidence="2">
    <name type="scientific">bioreactor metagenome</name>
    <dbReference type="NCBI Taxonomy" id="1076179"/>
    <lineage>
        <taxon>unclassified sequences</taxon>
        <taxon>metagenomes</taxon>
        <taxon>ecological metagenomes</taxon>
    </lineage>
</organism>
<dbReference type="InterPro" id="IPR000182">
    <property type="entry name" value="GNAT_dom"/>
</dbReference>
<proteinExistence type="predicted"/>
<accession>A0A645GU69</accession>
<comment type="caution">
    <text evidence="2">The sequence shown here is derived from an EMBL/GenBank/DDBJ whole genome shotgun (WGS) entry which is preliminary data.</text>
</comment>
<dbReference type="GO" id="GO:0016747">
    <property type="term" value="F:acyltransferase activity, transferring groups other than amino-acyl groups"/>
    <property type="evidence" value="ECO:0007669"/>
    <property type="project" value="InterPro"/>
</dbReference>
<dbReference type="AlphaFoldDB" id="A0A645GU69"/>
<dbReference type="Pfam" id="PF00583">
    <property type="entry name" value="Acetyltransf_1"/>
    <property type="match status" value="1"/>
</dbReference>
<dbReference type="SUPFAM" id="SSF55729">
    <property type="entry name" value="Acyl-CoA N-acyltransferases (Nat)"/>
    <property type="match status" value="1"/>
</dbReference>
<gene>
    <name evidence="2" type="ORF">SDC9_177249</name>
</gene>
<name>A0A645GU69_9ZZZZ</name>
<sequence length="60" mass="7060">MMSFISKLAIERGCQRLEWGCLDWNEPTVNFYKNLGAIGVDIMTIYRFTPDKLQENARQF</sequence>
<dbReference type="InterPro" id="IPR016181">
    <property type="entry name" value="Acyl_CoA_acyltransferase"/>
</dbReference>
<dbReference type="Gene3D" id="3.40.630.30">
    <property type="match status" value="1"/>
</dbReference>